<evidence type="ECO:0000313" key="1">
    <source>
        <dbReference type="EMBL" id="AJQ94644.1"/>
    </source>
</evidence>
<protein>
    <submittedName>
        <fullName evidence="1">Uncharacterized protein</fullName>
    </submittedName>
</protein>
<reference evidence="1 2" key="1">
    <citation type="submission" date="2014-01" db="EMBL/GenBank/DDBJ databases">
        <title>Full genme sequencing of cellulolytic bacterium Gynuella sunshinyii YC6258T gen. nov., sp. nov.</title>
        <authorList>
            <person name="Khan H."/>
            <person name="Chung E.J."/>
            <person name="Chung Y.R."/>
        </authorList>
    </citation>
    <scope>NUCLEOTIDE SEQUENCE [LARGE SCALE GENOMIC DNA]</scope>
    <source>
        <strain evidence="1 2">YC6258</strain>
    </source>
</reference>
<dbReference type="AlphaFoldDB" id="A0A0C5VW06"/>
<proteinExistence type="predicted"/>
<evidence type="ECO:0000313" key="2">
    <source>
        <dbReference type="Proteomes" id="UP000032266"/>
    </source>
</evidence>
<gene>
    <name evidence="1" type="ORF">YC6258_02605</name>
</gene>
<organism evidence="1 2">
    <name type="scientific">Gynuella sunshinyii YC6258</name>
    <dbReference type="NCBI Taxonomy" id="1445510"/>
    <lineage>
        <taxon>Bacteria</taxon>
        <taxon>Pseudomonadati</taxon>
        <taxon>Pseudomonadota</taxon>
        <taxon>Gammaproteobacteria</taxon>
        <taxon>Oceanospirillales</taxon>
        <taxon>Saccharospirillaceae</taxon>
        <taxon>Gynuella</taxon>
    </lineage>
</organism>
<sequence>MKSVSTFMVYSTTAVSLEIIGYFLKKEIIITELEQMPGL</sequence>
<keyword evidence="2" id="KW-1185">Reference proteome</keyword>
<name>A0A0C5VW06_9GAMM</name>
<dbReference type="KEGG" id="gsn:YC6258_02605"/>
<dbReference type="EMBL" id="CP007142">
    <property type="protein sequence ID" value="AJQ94644.1"/>
    <property type="molecule type" value="Genomic_DNA"/>
</dbReference>
<dbReference type="Proteomes" id="UP000032266">
    <property type="component" value="Chromosome"/>
</dbReference>
<dbReference type="HOGENOM" id="CLU_3310519_0_0_6"/>
<accession>A0A0C5VW06</accession>